<dbReference type="InterPro" id="IPR020846">
    <property type="entry name" value="MFS_dom"/>
</dbReference>
<dbReference type="GO" id="GO:0005886">
    <property type="term" value="C:plasma membrane"/>
    <property type="evidence" value="ECO:0007669"/>
    <property type="project" value="UniProtKB-SubCell"/>
</dbReference>
<feature type="transmembrane region" description="Helical" evidence="7">
    <location>
        <begin position="162"/>
        <end position="182"/>
    </location>
</feature>
<keyword evidence="5 7" id="KW-1133">Transmembrane helix</keyword>
<feature type="transmembrane region" description="Helical" evidence="7">
    <location>
        <begin position="131"/>
        <end position="150"/>
    </location>
</feature>
<dbReference type="Proteomes" id="UP000181728">
    <property type="component" value="Unassembled WGS sequence"/>
</dbReference>
<feature type="transmembrane region" description="Helical" evidence="7">
    <location>
        <begin position="194"/>
        <end position="214"/>
    </location>
</feature>
<evidence type="ECO:0000313" key="10">
    <source>
        <dbReference type="Proteomes" id="UP000181728"/>
    </source>
</evidence>
<feature type="transmembrane region" description="Helical" evidence="7">
    <location>
        <begin position="262"/>
        <end position="287"/>
    </location>
</feature>
<keyword evidence="6 7" id="KW-0472">Membrane</keyword>
<keyword evidence="3" id="KW-1003">Cell membrane</keyword>
<feature type="transmembrane region" description="Helical" evidence="7">
    <location>
        <begin position="540"/>
        <end position="557"/>
    </location>
</feature>
<dbReference type="EMBL" id="MLOK01000026">
    <property type="protein sequence ID" value="OIM21729.1"/>
    <property type="molecule type" value="Genomic_DNA"/>
</dbReference>
<dbReference type="InterPro" id="IPR036259">
    <property type="entry name" value="MFS_trans_sf"/>
</dbReference>
<keyword evidence="4 7" id="KW-0812">Transmembrane</keyword>
<dbReference type="RefSeq" id="WP_071448884.1">
    <property type="nucleotide sequence ID" value="NZ_MLMO01000042.1"/>
</dbReference>
<evidence type="ECO:0000256" key="7">
    <source>
        <dbReference type="SAM" id="Phobius"/>
    </source>
</evidence>
<feature type="transmembrane region" description="Helical" evidence="7">
    <location>
        <begin position="7"/>
        <end position="32"/>
    </location>
</feature>
<dbReference type="PROSITE" id="PS50850">
    <property type="entry name" value="MFS"/>
    <property type="match status" value="1"/>
</dbReference>
<feature type="transmembrane region" description="Helical" evidence="7">
    <location>
        <begin position="398"/>
        <end position="418"/>
    </location>
</feature>
<dbReference type="InterPro" id="IPR011701">
    <property type="entry name" value="MFS"/>
</dbReference>
<feature type="transmembrane region" description="Helical" evidence="7">
    <location>
        <begin position="351"/>
        <end position="377"/>
    </location>
</feature>
<gene>
    <name evidence="9" type="ORF">ATX59_02400</name>
</gene>
<dbReference type="Pfam" id="PF07690">
    <property type="entry name" value="MFS_1"/>
    <property type="match status" value="1"/>
</dbReference>
<feature type="transmembrane region" description="Helical" evidence="7">
    <location>
        <begin position="299"/>
        <end position="320"/>
    </location>
</feature>
<proteinExistence type="predicted"/>
<organism evidence="9 10">
    <name type="scientific">Oenococcus oeni</name>
    <name type="common">Leuconostoc oenos</name>
    <dbReference type="NCBI Taxonomy" id="1247"/>
    <lineage>
        <taxon>Bacteria</taxon>
        <taxon>Bacillati</taxon>
        <taxon>Bacillota</taxon>
        <taxon>Bacilli</taxon>
        <taxon>Lactobacillales</taxon>
        <taxon>Lactobacillaceae</taxon>
        <taxon>Oenococcus</taxon>
    </lineage>
</organism>
<dbReference type="AlphaFoldDB" id="A0A6N4A8B0"/>
<evidence type="ECO:0000256" key="6">
    <source>
        <dbReference type="ARBA" id="ARBA00023136"/>
    </source>
</evidence>
<evidence type="ECO:0000256" key="1">
    <source>
        <dbReference type="ARBA" id="ARBA00004651"/>
    </source>
</evidence>
<dbReference type="PANTHER" id="PTHR42718:SF46">
    <property type="entry name" value="BLR6921 PROTEIN"/>
    <property type="match status" value="1"/>
</dbReference>
<feature type="transmembrane region" description="Helical" evidence="7">
    <location>
        <begin position="74"/>
        <end position="100"/>
    </location>
</feature>
<feature type="transmembrane region" description="Helical" evidence="7">
    <location>
        <begin position="44"/>
        <end position="62"/>
    </location>
</feature>
<accession>A0A6N4A8B0</accession>
<sequence>MKQKQMAILMTMTIGIFLCMLDTTVMNIALPAIQTGLHTDLDTLQWALNVYTITFAAFTIPLGRIADQFGRNKVYFAGLILFLLGSLTSASSSTVAILIIGRALQSIGAAIVFPASMTIGINSVQLNKRNTAVLILGITQGLAAAFGPTIGGLLTQFCGWRGIFYINVPLVLLAAIMCVALLPMKNENIVKAKLDISGMCLVILLLFSLTLALVKASAWGWTSGKILSLFAGFVIALILFIWRESMASDPMIRLHLFKYRHFTGAVVMTVLSGILFVGVMVLMPSFFTKIQGHTELEAALMITPASIMVFLLSPVSGLLLKKMGARQLIALGIVLLGLGYVGLSVMNPRIYWQFAISCILIGTGYGIIIGPITVLSAGDFTGELLTASQSVTGIFRQIGTVLAVAIFVSALSTNLATAKAQVWSAARNEVKKLSVIQTRQKHILKITHQNLYSTESTTTSNKTAIGAKTQTLIISKETKQYLVKNHGTQWPESAKRRVQTKIAIVVREKVRKIDQQVHRYQEFLSQTVKNKMTTAFIKPYQVAMPFAWLLLFATLIFKKRERKDIKDL</sequence>
<dbReference type="InterPro" id="IPR004638">
    <property type="entry name" value="EmrB-like"/>
</dbReference>
<dbReference type="Gene3D" id="1.20.1250.20">
    <property type="entry name" value="MFS general substrate transporter like domains"/>
    <property type="match status" value="1"/>
</dbReference>
<dbReference type="CDD" id="cd17321">
    <property type="entry name" value="MFS_MMR_MDR_like"/>
    <property type="match status" value="1"/>
</dbReference>
<keyword evidence="2" id="KW-0813">Transport</keyword>
<reference evidence="9 10" key="1">
    <citation type="journal article" date="2016" name="BMC Genomics">
        <title>Consensus pan-genome assembly of the specialised wine bacterium Oenococcus oeni.</title>
        <authorList>
            <person name="Sternes P.R."/>
            <person name="Borneman A.R."/>
        </authorList>
    </citation>
    <scope>NUCLEOTIDE SEQUENCE [LARGE SCALE GENOMIC DNA]</scope>
    <source>
        <strain evidence="9 10">AWRIB661</strain>
    </source>
</reference>
<feature type="transmembrane region" description="Helical" evidence="7">
    <location>
        <begin position="226"/>
        <end position="242"/>
    </location>
</feature>
<feature type="domain" description="Major facilitator superfamily (MFS) profile" evidence="8">
    <location>
        <begin position="8"/>
        <end position="443"/>
    </location>
</feature>
<evidence type="ECO:0000256" key="3">
    <source>
        <dbReference type="ARBA" id="ARBA00022475"/>
    </source>
</evidence>
<comment type="caution">
    <text evidence="9">The sequence shown here is derived from an EMBL/GenBank/DDBJ whole genome shotgun (WGS) entry which is preliminary data.</text>
</comment>
<evidence type="ECO:0000256" key="5">
    <source>
        <dbReference type="ARBA" id="ARBA00022989"/>
    </source>
</evidence>
<evidence type="ECO:0000313" key="9">
    <source>
        <dbReference type="EMBL" id="OIM21729.1"/>
    </source>
</evidence>
<dbReference type="NCBIfam" id="TIGR00711">
    <property type="entry name" value="efflux_EmrB"/>
    <property type="match status" value="1"/>
</dbReference>
<evidence type="ECO:0000259" key="8">
    <source>
        <dbReference type="PROSITE" id="PS50850"/>
    </source>
</evidence>
<name>A0A6N4A8B0_OENOE</name>
<dbReference type="PANTHER" id="PTHR42718">
    <property type="entry name" value="MAJOR FACILITATOR SUPERFAMILY MULTIDRUG TRANSPORTER MFSC"/>
    <property type="match status" value="1"/>
</dbReference>
<evidence type="ECO:0000256" key="4">
    <source>
        <dbReference type="ARBA" id="ARBA00022692"/>
    </source>
</evidence>
<feature type="transmembrane region" description="Helical" evidence="7">
    <location>
        <begin position="106"/>
        <end position="124"/>
    </location>
</feature>
<dbReference type="GO" id="GO:0022857">
    <property type="term" value="F:transmembrane transporter activity"/>
    <property type="evidence" value="ECO:0007669"/>
    <property type="project" value="InterPro"/>
</dbReference>
<dbReference type="Gene3D" id="1.20.1720.10">
    <property type="entry name" value="Multidrug resistance protein D"/>
    <property type="match status" value="1"/>
</dbReference>
<evidence type="ECO:0000256" key="2">
    <source>
        <dbReference type="ARBA" id="ARBA00022448"/>
    </source>
</evidence>
<dbReference type="SUPFAM" id="SSF103473">
    <property type="entry name" value="MFS general substrate transporter"/>
    <property type="match status" value="1"/>
</dbReference>
<protein>
    <submittedName>
        <fullName evidence="9">MFS transporter</fullName>
    </submittedName>
</protein>
<feature type="transmembrane region" description="Helical" evidence="7">
    <location>
        <begin position="327"/>
        <end position="345"/>
    </location>
</feature>
<dbReference type="PRINTS" id="PR01036">
    <property type="entry name" value="TCRTETB"/>
</dbReference>
<comment type="subcellular location">
    <subcellularLocation>
        <location evidence="1">Cell membrane</location>
        <topology evidence="1">Multi-pass membrane protein</topology>
    </subcellularLocation>
</comment>